<gene>
    <name evidence="2" type="ORF">V1478_014093</name>
</gene>
<dbReference type="EMBL" id="JAUDFV010000154">
    <property type="protein sequence ID" value="KAL2716417.1"/>
    <property type="molecule type" value="Genomic_DNA"/>
</dbReference>
<dbReference type="Proteomes" id="UP001607302">
    <property type="component" value="Unassembled WGS sequence"/>
</dbReference>
<organism evidence="2 3">
    <name type="scientific">Vespula squamosa</name>
    <name type="common">Southern yellow jacket</name>
    <name type="synonym">Wasp</name>
    <dbReference type="NCBI Taxonomy" id="30214"/>
    <lineage>
        <taxon>Eukaryota</taxon>
        <taxon>Metazoa</taxon>
        <taxon>Ecdysozoa</taxon>
        <taxon>Arthropoda</taxon>
        <taxon>Hexapoda</taxon>
        <taxon>Insecta</taxon>
        <taxon>Pterygota</taxon>
        <taxon>Neoptera</taxon>
        <taxon>Endopterygota</taxon>
        <taxon>Hymenoptera</taxon>
        <taxon>Apocrita</taxon>
        <taxon>Aculeata</taxon>
        <taxon>Vespoidea</taxon>
        <taxon>Vespidae</taxon>
        <taxon>Vespinae</taxon>
        <taxon>Vespula</taxon>
    </lineage>
</organism>
<keyword evidence="3" id="KW-1185">Reference proteome</keyword>
<protein>
    <submittedName>
        <fullName evidence="2">Uncharacterized protein</fullName>
    </submittedName>
</protein>
<feature type="compositionally biased region" description="Basic and acidic residues" evidence="1">
    <location>
        <begin position="19"/>
        <end position="37"/>
    </location>
</feature>
<dbReference type="AlphaFoldDB" id="A0ABD2A706"/>
<evidence type="ECO:0000256" key="1">
    <source>
        <dbReference type="SAM" id="MobiDB-lite"/>
    </source>
</evidence>
<comment type="caution">
    <text evidence="2">The sequence shown here is derived from an EMBL/GenBank/DDBJ whole genome shotgun (WGS) entry which is preliminary data.</text>
</comment>
<proteinExistence type="predicted"/>
<accession>A0ABD2A706</accession>
<name>A0ABD2A706_VESSQ</name>
<evidence type="ECO:0000313" key="2">
    <source>
        <dbReference type="EMBL" id="KAL2716417.1"/>
    </source>
</evidence>
<feature type="compositionally biased region" description="Basic residues" evidence="1">
    <location>
        <begin position="8"/>
        <end position="18"/>
    </location>
</feature>
<feature type="region of interest" description="Disordered" evidence="1">
    <location>
        <begin position="1"/>
        <end position="67"/>
    </location>
</feature>
<evidence type="ECO:0000313" key="3">
    <source>
        <dbReference type="Proteomes" id="UP001607302"/>
    </source>
</evidence>
<reference evidence="2 3" key="1">
    <citation type="journal article" date="2024" name="Ann. Entomol. Soc. Am.">
        <title>Genomic analyses of the southern and eastern yellowjacket wasps (Hymenoptera: Vespidae) reveal evolutionary signatures of social life.</title>
        <authorList>
            <person name="Catto M.A."/>
            <person name="Caine P.B."/>
            <person name="Orr S.E."/>
            <person name="Hunt B.G."/>
            <person name="Goodisman M.A.D."/>
        </authorList>
    </citation>
    <scope>NUCLEOTIDE SEQUENCE [LARGE SCALE GENOMIC DNA]</scope>
    <source>
        <strain evidence="2">233</strain>
        <tissue evidence="2">Head and thorax</tissue>
    </source>
</reference>
<sequence>MKYSYKGNVRKFRRKKRLIRDEKERHVDGTVADEKGDGGGSDGSSDDASSSGRSRSSSSSSSSGSSD</sequence>
<feature type="compositionally biased region" description="Low complexity" evidence="1">
    <location>
        <begin position="46"/>
        <end position="67"/>
    </location>
</feature>